<evidence type="ECO:0000313" key="4">
    <source>
        <dbReference type="Proteomes" id="UP001172673"/>
    </source>
</evidence>
<comment type="caution">
    <text evidence="3">The sequence shown here is derived from an EMBL/GenBank/DDBJ whole genome shotgun (WGS) entry which is preliminary data.</text>
</comment>
<evidence type="ECO:0000256" key="1">
    <source>
        <dbReference type="SAM" id="MobiDB-lite"/>
    </source>
</evidence>
<organism evidence="3 4">
    <name type="scientific">Cladophialophora chaetospira</name>
    <dbReference type="NCBI Taxonomy" id="386627"/>
    <lineage>
        <taxon>Eukaryota</taxon>
        <taxon>Fungi</taxon>
        <taxon>Dikarya</taxon>
        <taxon>Ascomycota</taxon>
        <taxon>Pezizomycotina</taxon>
        <taxon>Eurotiomycetes</taxon>
        <taxon>Chaetothyriomycetidae</taxon>
        <taxon>Chaetothyriales</taxon>
        <taxon>Herpotrichiellaceae</taxon>
        <taxon>Cladophialophora</taxon>
    </lineage>
</organism>
<dbReference type="PANTHER" id="PTHR35043:SF9">
    <property type="match status" value="1"/>
</dbReference>
<dbReference type="Proteomes" id="UP001172673">
    <property type="component" value="Unassembled WGS sequence"/>
</dbReference>
<name>A0AA38XMT0_9EURO</name>
<dbReference type="EMBL" id="JAPDRK010000002">
    <property type="protein sequence ID" value="KAJ9615808.1"/>
    <property type="molecule type" value="Genomic_DNA"/>
</dbReference>
<evidence type="ECO:0000313" key="3">
    <source>
        <dbReference type="EMBL" id="KAJ9615808.1"/>
    </source>
</evidence>
<feature type="transmembrane region" description="Helical" evidence="2">
    <location>
        <begin position="554"/>
        <end position="578"/>
    </location>
</feature>
<feature type="region of interest" description="Disordered" evidence="1">
    <location>
        <begin position="301"/>
        <end position="364"/>
    </location>
</feature>
<keyword evidence="2" id="KW-1133">Transmembrane helix</keyword>
<proteinExistence type="predicted"/>
<keyword evidence="2" id="KW-0472">Membrane</keyword>
<keyword evidence="2" id="KW-0812">Transmembrane</keyword>
<accession>A0AA38XMT0</accession>
<feature type="compositionally biased region" description="Polar residues" evidence="1">
    <location>
        <begin position="342"/>
        <end position="364"/>
    </location>
</feature>
<gene>
    <name evidence="3" type="ORF">H2200_001885</name>
</gene>
<evidence type="ECO:0000256" key="2">
    <source>
        <dbReference type="SAM" id="Phobius"/>
    </source>
</evidence>
<feature type="transmembrane region" description="Helical" evidence="2">
    <location>
        <begin position="508"/>
        <end position="534"/>
    </location>
</feature>
<keyword evidence="4" id="KW-1185">Reference proteome</keyword>
<protein>
    <submittedName>
        <fullName evidence="3">Uncharacterized protein</fullName>
    </submittedName>
</protein>
<dbReference type="PANTHER" id="PTHR35043">
    <property type="entry name" value="TRANSCRIPTION FACTOR DOMAIN-CONTAINING PROTEIN"/>
    <property type="match status" value="1"/>
</dbReference>
<feature type="transmembrane region" description="Helical" evidence="2">
    <location>
        <begin position="469"/>
        <end position="488"/>
    </location>
</feature>
<dbReference type="AlphaFoldDB" id="A0AA38XMT0"/>
<reference evidence="3" key="1">
    <citation type="submission" date="2022-10" db="EMBL/GenBank/DDBJ databases">
        <title>Culturing micro-colonial fungi from biological soil crusts in the Mojave desert and describing Neophaeococcomyces mojavensis, and introducing the new genera and species Taxawa tesnikishii.</title>
        <authorList>
            <person name="Kurbessoian T."/>
            <person name="Stajich J.E."/>
        </authorList>
    </citation>
    <scope>NUCLEOTIDE SEQUENCE</scope>
    <source>
        <strain evidence="3">TK_41</strain>
    </source>
</reference>
<sequence>MIAYTAWYQRQAALKLTAVVKGRLGQSSKRSRTQRFAAFLSSRCGSGRRPDTGTNDIELDEATNRTVKRNHQWTTVHSFYVVMGGFVFDTSDANVSFLPNSRQRLTLTPGGLLYILEHEPDLIPDISGEHIWDKSKAGNLAKTIVCLQALWFCVQCISRLGQGLAISLLELNGFGHALCTLLMYCLWWDKPMDIEEPTPLRGEMEKEMYALMCMRSSVGQYQGYWPELPYGVRYGSHFGSNIAAETYVPTDMSHFQNFIDTYKHAVNFYTGEQRYVVLGRRKLLQCLLRWIGPTSVNGQVENADHNASHPVNLNYSGDVIGSKDETTTSSPSSTPAVAVDHSLQTSQDTAAQDGQSHSQDPSITTSSIDGLILVLGEWEEDGSWFLPWQPNPDYSPTSVYLSPTNVARWRLCASALQQYCPQPRWFDKSGIHSHQDFPAFRSVYDRSPDWPSVEHDVEAAVVDDDHPSAAIVIGFSFAGLVYGGLHLLAWKAPFPSQAERALWRSSGVILASSGFVVIFWILGLMSFTFAQAWIVKKVFWQNLKIGLRTYYESLSGAATDISVVCFLMPFVCASLAYIGARGYLVVESFLQLAHLPDSAYLLPAWSQYFPHIT</sequence>